<dbReference type="Proteomes" id="UP001311915">
    <property type="component" value="Unassembled WGS sequence"/>
</dbReference>
<sequence length="115" mass="13245">MTNNNKAEERMEFNDDMVEKIISHMPLKFAIQCKVLSKKYEGRISDPNFSKVLFQNQQNYSAELIYSSNFLSTSFYKISLIPSAIIQCSIYLSDDVDLLTSCNGLILLDFDEIRV</sequence>
<comment type="caution">
    <text evidence="1">The sequence shown here is derived from an EMBL/GenBank/DDBJ whole genome shotgun (WGS) entry which is preliminary data.</text>
</comment>
<reference evidence="1 2" key="1">
    <citation type="submission" date="2023-10" db="EMBL/GenBank/DDBJ databases">
        <title>Genome-Wide Identification Analysis in wild type Solanum Pinnatisectum Reveals Some Genes Defensing Phytophthora Infestans.</title>
        <authorList>
            <person name="Sun C."/>
        </authorList>
    </citation>
    <scope>NUCLEOTIDE SEQUENCE [LARGE SCALE GENOMIC DNA]</scope>
    <source>
        <strain evidence="1">LQN</strain>
        <tissue evidence="1">Leaf</tissue>
    </source>
</reference>
<evidence type="ECO:0000313" key="2">
    <source>
        <dbReference type="Proteomes" id="UP001311915"/>
    </source>
</evidence>
<organism evidence="1 2">
    <name type="scientific">Solanum pinnatisectum</name>
    <name type="common">tansyleaf nightshade</name>
    <dbReference type="NCBI Taxonomy" id="50273"/>
    <lineage>
        <taxon>Eukaryota</taxon>
        <taxon>Viridiplantae</taxon>
        <taxon>Streptophyta</taxon>
        <taxon>Embryophyta</taxon>
        <taxon>Tracheophyta</taxon>
        <taxon>Spermatophyta</taxon>
        <taxon>Magnoliopsida</taxon>
        <taxon>eudicotyledons</taxon>
        <taxon>Gunneridae</taxon>
        <taxon>Pentapetalae</taxon>
        <taxon>asterids</taxon>
        <taxon>lamiids</taxon>
        <taxon>Solanales</taxon>
        <taxon>Solanaceae</taxon>
        <taxon>Solanoideae</taxon>
        <taxon>Solaneae</taxon>
        <taxon>Solanum</taxon>
    </lineage>
</organism>
<protein>
    <submittedName>
        <fullName evidence="1">Uncharacterized protein</fullName>
    </submittedName>
</protein>
<proteinExistence type="predicted"/>
<gene>
    <name evidence="1" type="ORF">R3W88_016088</name>
</gene>
<dbReference type="EMBL" id="JAWPEI010000008">
    <property type="protein sequence ID" value="KAK4717750.1"/>
    <property type="molecule type" value="Genomic_DNA"/>
</dbReference>
<name>A0AAV9KYS9_9SOLN</name>
<evidence type="ECO:0000313" key="1">
    <source>
        <dbReference type="EMBL" id="KAK4717750.1"/>
    </source>
</evidence>
<dbReference type="AlphaFoldDB" id="A0AAV9KYS9"/>
<accession>A0AAV9KYS9</accession>
<keyword evidence="2" id="KW-1185">Reference proteome</keyword>